<feature type="transmembrane region" description="Helical" evidence="7">
    <location>
        <begin position="51"/>
        <end position="71"/>
    </location>
</feature>
<name>A0ABS4H0L0_9BACL</name>
<feature type="transmembrane region" description="Helical" evidence="7">
    <location>
        <begin position="210"/>
        <end position="230"/>
    </location>
</feature>
<dbReference type="EMBL" id="JAGGKP010000001">
    <property type="protein sequence ID" value="MBP1936061.1"/>
    <property type="molecule type" value="Genomic_DNA"/>
</dbReference>
<protein>
    <submittedName>
        <fullName evidence="9">MFS family permease</fullName>
    </submittedName>
</protein>
<evidence type="ECO:0000256" key="3">
    <source>
        <dbReference type="ARBA" id="ARBA00022475"/>
    </source>
</evidence>
<keyword evidence="6 7" id="KW-0472">Membrane</keyword>
<keyword evidence="4 7" id="KW-0812">Transmembrane</keyword>
<feature type="transmembrane region" description="Helical" evidence="7">
    <location>
        <begin position="300"/>
        <end position="325"/>
    </location>
</feature>
<accession>A0ABS4H0L0</accession>
<dbReference type="InterPro" id="IPR020846">
    <property type="entry name" value="MFS_dom"/>
</dbReference>
<feature type="transmembrane region" description="Helical" evidence="7">
    <location>
        <begin position="167"/>
        <end position="189"/>
    </location>
</feature>
<dbReference type="RefSeq" id="WP_209845816.1">
    <property type="nucleotide sequence ID" value="NZ_CBCRVE010000002.1"/>
</dbReference>
<proteinExistence type="predicted"/>
<feature type="transmembrane region" description="Helical" evidence="7">
    <location>
        <begin position="83"/>
        <end position="101"/>
    </location>
</feature>
<comment type="caution">
    <text evidence="9">The sequence shown here is derived from an EMBL/GenBank/DDBJ whole genome shotgun (WGS) entry which is preliminary data.</text>
</comment>
<evidence type="ECO:0000256" key="2">
    <source>
        <dbReference type="ARBA" id="ARBA00022448"/>
    </source>
</evidence>
<keyword evidence="2" id="KW-0813">Transport</keyword>
<dbReference type="Gene3D" id="1.20.1250.20">
    <property type="entry name" value="MFS general substrate transporter like domains"/>
    <property type="match status" value="1"/>
</dbReference>
<feature type="transmembrane region" description="Helical" evidence="7">
    <location>
        <begin position="369"/>
        <end position="390"/>
    </location>
</feature>
<feature type="transmembrane region" description="Helical" evidence="7">
    <location>
        <begin position="276"/>
        <end position="294"/>
    </location>
</feature>
<feature type="transmembrane region" description="Helical" evidence="7">
    <location>
        <begin position="141"/>
        <end position="161"/>
    </location>
</feature>
<evidence type="ECO:0000256" key="5">
    <source>
        <dbReference type="ARBA" id="ARBA00022989"/>
    </source>
</evidence>
<evidence type="ECO:0000259" key="8">
    <source>
        <dbReference type="PROSITE" id="PS50850"/>
    </source>
</evidence>
<dbReference type="InterPro" id="IPR050171">
    <property type="entry name" value="MFS_Transporters"/>
</dbReference>
<evidence type="ECO:0000313" key="10">
    <source>
        <dbReference type="Proteomes" id="UP001519273"/>
    </source>
</evidence>
<sequence>MLIISDLKYPKHVWVLSVCALLIMAGFSFLWPLTMIYVTKVLHRSVSTAGIVLSAEAAAGILGSMLGGVLFDRIGGKKTMISALIIIVISSFLMIGLEYWLGFLIAFVAMTMFIGVIFTSISASAGMIWPEGGKKPYNLNYIFQNIGVAIGTSLGGLTSSYSFRISFFVMSLLFTSALMLSFTGLPNLMSNKIKVITESKDGHMFQMRGLIPLLLLGLGGTFVMIGYIQWQTTVPVLMNDIGFSTSSYSFLWTINGILVLGLQPFNKLIHERLNSALSQFVIGVGLFLLSFILVSFHDHYLFFLLGMVSLTLGEVIVWPSIPAFASQYAPEGRKGAYQGIINVFNYCGRLLGPILGTSLYQSWGAMPMLLVMILFQLMALAVFLLSLTLFNTKSVRLGKRTNSSI</sequence>
<dbReference type="Proteomes" id="UP001519273">
    <property type="component" value="Unassembled WGS sequence"/>
</dbReference>
<feature type="domain" description="Major facilitator superfamily (MFS) profile" evidence="8">
    <location>
        <begin position="12"/>
        <end position="394"/>
    </location>
</feature>
<dbReference type="InterPro" id="IPR011701">
    <property type="entry name" value="MFS"/>
</dbReference>
<evidence type="ECO:0000256" key="6">
    <source>
        <dbReference type="ARBA" id="ARBA00023136"/>
    </source>
</evidence>
<evidence type="ECO:0000256" key="1">
    <source>
        <dbReference type="ARBA" id="ARBA00004651"/>
    </source>
</evidence>
<gene>
    <name evidence="9" type="ORF">J2Z20_000922</name>
</gene>
<feature type="transmembrane region" description="Helical" evidence="7">
    <location>
        <begin position="107"/>
        <end position="129"/>
    </location>
</feature>
<organism evidence="9 10">
    <name type="scientific">Paenibacillus sediminis</name>
    <dbReference type="NCBI Taxonomy" id="664909"/>
    <lineage>
        <taxon>Bacteria</taxon>
        <taxon>Bacillati</taxon>
        <taxon>Bacillota</taxon>
        <taxon>Bacilli</taxon>
        <taxon>Bacillales</taxon>
        <taxon>Paenibacillaceae</taxon>
        <taxon>Paenibacillus</taxon>
    </lineage>
</organism>
<keyword evidence="10" id="KW-1185">Reference proteome</keyword>
<evidence type="ECO:0000256" key="7">
    <source>
        <dbReference type="SAM" id="Phobius"/>
    </source>
</evidence>
<dbReference type="InterPro" id="IPR036259">
    <property type="entry name" value="MFS_trans_sf"/>
</dbReference>
<keyword evidence="5 7" id="KW-1133">Transmembrane helix</keyword>
<comment type="subcellular location">
    <subcellularLocation>
        <location evidence="1">Cell membrane</location>
        <topology evidence="1">Multi-pass membrane protein</topology>
    </subcellularLocation>
</comment>
<feature type="transmembrane region" description="Helical" evidence="7">
    <location>
        <begin position="346"/>
        <end position="363"/>
    </location>
</feature>
<keyword evidence="3" id="KW-1003">Cell membrane</keyword>
<evidence type="ECO:0000313" key="9">
    <source>
        <dbReference type="EMBL" id="MBP1936061.1"/>
    </source>
</evidence>
<dbReference type="Pfam" id="PF07690">
    <property type="entry name" value="MFS_1"/>
    <property type="match status" value="1"/>
</dbReference>
<evidence type="ECO:0000256" key="4">
    <source>
        <dbReference type="ARBA" id="ARBA00022692"/>
    </source>
</evidence>
<dbReference type="PANTHER" id="PTHR23517:SF10">
    <property type="entry name" value="MAJOR FACILITATOR SUPERFAMILY (MFS) PROFILE DOMAIN-CONTAINING PROTEIN"/>
    <property type="match status" value="1"/>
</dbReference>
<feature type="transmembrane region" description="Helical" evidence="7">
    <location>
        <begin position="12"/>
        <end position="31"/>
    </location>
</feature>
<reference evidence="9 10" key="1">
    <citation type="submission" date="2021-03" db="EMBL/GenBank/DDBJ databases">
        <title>Genomic Encyclopedia of Type Strains, Phase IV (KMG-IV): sequencing the most valuable type-strain genomes for metagenomic binning, comparative biology and taxonomic classification.</title>
        <authorList>
            <person name="Goeker M."/>
        </authorList>
    </citation>
    <scope>NUCLEOTIDE SEQUENCE [LARGE SCALE GENOMIC DNA]</scope>
    <source>
        <strain evidence="9 10">DSM 23491</strain>
    </source>
</reference>
<dbReference type="PROSITE" id="PS50850">
    <property type="entry name" value="MFS"/>
    <property type="match status" value="1"/>
</dbReference>
<dbReference type="SUPFAM" id="SSF103473">
    <property type="entry name" value="MFS general substrate transporter"/>
    <property type="match status" value="1"/>
</dbReference>
<dbReference type="PANTHER" id="PTHR23517">
    <property type="entry name" value="RESISTANCE PROTEIN MDTM, PUTATIVE-RELATED-RELATED"/>
    <property type="match status" value="1"/>
</dbReference>